<protein>
    <submittedName>
        <fullName evidence="1">Uncharacterized protein</fullName>
    </submittedName>
</protein>
<proteinExistence type="predicted"/>
<evidence type="ECO:0000313" key="2">
    <source>
        <dbReference type="Proteomes" id="UP001500655"/>
    </source>
</evidence>
<gene>
    <name evidence="1" type="ORF">GCM10009681_57610</name>
</gene>
<keyword evidence="2" id="KW-1185">Reference proteome</keyword>
<sequence length="69" mass="7959">MLQNVDWHIVASNVDKKANLPKVPKPYPRWWAAGKQADEAKREDRVIRLEAARARRRERAQAIADGRIA</sequence>
<organism evidence="1 2">
    <name type="scientific">Luedemannella helvata</name>
    <dbReference type="NCBI Taxonomy" id="349315"/>
    <lineage>
        <taxon>Bacteria</taxon>
        <taxon>Bacillati</taxon>
        <taxon>Actinomycetota</taxon>
        <taxon>Actinomycetes</taxon>
        <taxon>Micromonosporales</taxon>
        <taxon>Micromonosporaceae</taxon>
        <taxon>Luedemannella</taxon>
    </lineage>
</organism>
<accession>A0ABP4XIS5</accession>
<reference evidence="2" key="1">
    <citation type="journal article" date="2019" name="Int. J. Syst. Evol. Microbiol.">
        <title>The Global Catalogue of Microorganisms (GCM) 10K type strain sequencing project: providing services to taxonomists for standard genome sequencing and annotation.</title>
        <authorList>
            <consortium name="The Broad Institute Genomics Platform"/>
            <consortium name="The Broad Institute Genome Sequencing Center for Infectious Disease"/>
            <person name="Wu L."/>
            <person name="Ma J."/>
        </authorList>
    </citation>
    <scope>NUCLEOTIDE SEQUENCE [LARGE SCALE GENOMIC DNA]</scope>
    <source>
        <strain evidence="2">JCM 13249</strain>
    </source>
</reference>
<dbReference type="Proteomes" id="UP001500655">
    <property type="component" value="Unassembled WGS sequence"/>
</dbReference>
<evidence type="ECO:0000313" key="1">
    <source>
        <dbReference type="EMBL" id="GAA1780352.1"/>
    </source>
</evidence>
<comment type="caution">
    <text evidence="1">The sequence shown here is derived from an EMBL/GenBank/DDBJ whole genome shotgun (WGS) entry which is preliminary data.</text>
</comment>
<name>A0ABP4XIS5_9ACTN</name>
<dbReference type="EMBL" id="BAAALS010000097">
    <property type="protein sequence ID" value="GAA1780352.1"/>
    <property type="molecule type" value="Genomic_DNA"/>
</dbReference>